<dbReference type="AlphaFoldDB" id="A0A545UYQ8"/>
<evidence type="ECO:0000256" key="1">
    <source>
        <dbReference type="SAM" id="MobiDB-lite"/>
    </source>
</evidence>
<proteinExistence type="predicted"/>
<comment type="caution">
    <text evidence="2">The sequence shown here is derived from an EMBL/GenBank/DDBJ whole genome shotgun (WGS) entry which is preliminary data.</text>
</comment>
<organism evidence="2 3">
    <name type="scientific">Cordyceps javanica</name>
    <dbReference type="NCBI Taxonomy" id="43265"/>
    <lineage>
        <taxon>Eukaryota</taxon>
        <taxon>Fungi</taxon>
        <taxon>Dikarya</taxon>
        <taxon>Ascomycota</taxon>
        <taxon>Pezizomycotina</taxon>
        <taxon>Sordariomycetes</taxon>
        <taxon>Hypocreomycetidae</taxon>
        <taxon>Hypocreales</taxon>
        <taxon>Cordycipitaceae</taxon>
        <taxon>Cordyceps</taxon>
    </lineage>
</organism>
<dbReference type="Proteomes" id="UP000315783">
    <property type="component" value="Unassembled WGS sequence"/>
</dbReference>
<sequence>MALVPHLREGPDGIFYLHTIDEETGAVRVQILRSHLEKTFRHHYAQENSNNRKDLPNITSGFLAVVTASSRPIILAWAESGHGLGRYGDALDADEHLLGNARWAAKAREMAGVLGISLSTHADGASAASGPKGSLQAGHVEVKLATYAAVLLLKLSAQIGSMPVAGTALTRENLSALRRVRWSSGGGGLHFEVHVSRKNCHRCGAFLRRLERLTGVRFDIRWGQRLVPIQYPRQDSAGAPRSAQDGDAAGTAPMIVASSSAPSPPPTREEDGIIFYLPPDQQQHDKPKPAQARAPPLVSPHHLSRVDKPLPATPVTEPPDLSSLEKDHLEEDDGASSSHPSDENAPFPLRSPRPYGMCLR</sequence>
<gene>
    <name evidence="2" type="ORF">IF1G_06631</name>
</gene>
<feature type="region of interest" description="Disordered" evidence="1">
    <location>
        <begin position="279"/>
        <end position="360"/>
    </location>
</feature>
<dbReference type="OrthoDB" id="4841107at2759"/>
<dbReference type="STRING" id="43265.A0A545UYQ8"/>
<evidence type="ECO:0000313" key="2">
    <source>
        <dbReference type="EMBL" id="TQV94620.1"/>
    </source>
</evidence>
<protein>
    <submittedName>
        <fullName evidence="2">Uncharacterized protein</fullName>
    </submittedName>
</protein>
<name>A0A545UYQ8_9HYPO</name>
<dbReference type="EMBL" id="SPUK01000009">
    <property type="protein sequence ID" value="TQV94620.1"/>
    <property type="molecule type" value="Genomic_DNA"/>
</dbReference>
<accession>A0A545UYQ8</accession>
<evidence type="ECO:0000313" key="3">
    <source>
        <dbReference type="Proteomes" id="UP000315783"/>
    </source>
</evidence>
<keyword evidence="3" id="KW-1185">Reference proteome</keyword>
<reference evidence="2 3" key="1">
    <citation type="journal article" date="2019" name="Appl. Microbiol. Biotechnol.">
        <title>Genome sequence of Isaria javanica and comparative genome analysis insights into family S53 peptidase evolution in fungal entomopathogens.</title>
        <authorList>
            <person name="Lin R."/>
            <person name="Zhang X."/>
            <person name="Xin B."/>
            <person name="Zou M."/>
            <person name="Gao Y."/>
            <person name="Qin F."/>
            <person name="Hu Q."/>
            <person name="Xie B."/>
            <person name="Cheng X."/>
        </authorList>
    </citation>
    <scope>NUCLEOTIDE SEQUENCE [LARGE SCALE GENOMIC DNA]</scope>
    <source>
        <strain evidence="2 3">IJ1G</strain>
    </source>
</reference>